<dbReference type="InterPro" id="IPR036291">
    <property type="entry name" value="NAD(P)-bd_dom_sf"/>
</dbReference>
<evidence type="ECO:0000313" key="5">
    <source>
        <dbReference type="EMBL" id="AJK50290.1"/>
    </source>
</evidence>
<dbReference type="SMART" id="SM00822">
    <property type="entry name" value="PKS_KR"/>
    <property type="match status" value="1"/>
</dbReference>
<accession>A0A0B6SAK2</accession>
<sequence>MNEGIKNKVILIIGGAGGIGAASARLLASRGARMAIADLHEGRLAAVVESIGEAGGDVKGYRVDATDKDQVRSMVDAVVADFGRLDVLVGCAGVMYIRPMAELNTDEWETTIDLNIKSVLWGIAAALPIFQAQQSGHFINMGSVAGVKVFSPGGAVHSGSKFAVRAISEGLRSEVGDAIRVTTISPGAVDSGMQNKTTGTDSRRILELYRKAIPVSAVANAMAYVIEQPANVDVNEIVIRPTSQVQ</sequence>
<dbReference type="RefSeq" id="WP_042628593.1">
    <property type="nucleotide sequence ID" value="NZ_CP002581.1"/>
</dbReference>
<dbReference type="AlphaFoldDB" id="A0A0B6SAK2"/>
<proteinExistence type="inferred from homology"/>
<evidence type="ECO:0000313" key="6">
    <source>
        <dbReference type="Proteomes" id="UP000031838"/>
    </source>
</evidence>
<dbReference type="Pfam" id="PF00106">
    <property type="entry name" value="adh_short"/>
    <property type="match status" value="1"/>
</dbReference>
<protein>
    <submittedName>
        <fullName evidence="5">Glucose/ribitol dehydrogenase</fullName>
    </submittedName>
</protein>
<dbReference type="InterPro" id="IPR002347">
    <property type="entry name" value="SDR_fam"/>
</dbReference>
<dbReference type="PRINTS" id="PR00080">
    <property type="entry name" value="SDRFAMILY"/>
</dbReference>
<name>A0A0B6SAK2_BURPL</name>
<dbReference type="KEGG" id="bgp:BGL_2c22290"/>
<evidence type="ECO:0000256" key="1">
    <source>
        <dbReference type="ARBA" id="ARBA00006484"/>
    </source>
</evidence>
<keyword evidence="6" id="KW-1185">Reference proteome</keyword>
<dbReference type="Proteomes" id="UP000031838">
    <property type="component" value="Chromosome 2"/>
</dbReference>
<feature type="domain" description="Ketoreductase" evidence="4">
    <location>
        <begin position="8"/>
        <end position="187"/>
    </location>
</feature>
<dbReference type="EMBL" id="CP002581">
    <property type="protein sequence ID" value="AJK50290.1"/>
    <property type="molecule type" value="Genomic_DNA"/>
</dbReference>
<dbReference type="InterPro" id="IPR057326">
    <property type="entry name" value="KR_dom"/>
</dbReference>
<dbReference type="GO" id="GO:0016491">
    <property type="term" value="F:oxidoreductase activity"/>
    <property type="evidence" value="ECO:0007669"/>
    <property type="project" value="UniProtKB-KW"/>
</dbReference>
<keyword evidence="2" id="KW-0560">Oxidoreductase</keyword>
<organism evidence="5 6">
    <name type="scientific">Burkholderia plantarii</name>
    <dbReference type="NCBI Taxonomy" id="41899"/>
    <lineage>
        <taxon>Bacteria</taxon>
        <taxon>Pseudomonadati</taxon>
        <taxon>Pseudomonadota</taxon>
        <taxon>Betaproteobacteria</taxon>
        <taxon>Burkholderiales</taxon>
        <taxon>Burkholderiaceae</taxon>
        <taxon>Burkholderia</taxon>
    </lineage>
</organism>
<reference evidence="6" key="1">
    <citation type="submission" date="2011-03" db="EMBL/GenBank/DDBJ databases">
        <authorList>
            <person name="Voget S."/>
            <person name="Streit W.R."/>
            <person name="Jaeger K.E."/>
            <person name="Daniel R."/>
        </authorList>
    </citation>
    <scope>NUCLEOTIDE SEQUENCE [LARGE SCALE GENOMIC DNA]</scope>
    <source>
        <strain evidence="6">PG1</strain>
    </source>
</reference>
<dbReference type="Gene3D" id="3.40.50.720">
    <property type="entry name" value="NAD(P)-binding Rossmann-like Domain"/>
    <property type="match status" value="1"/>
</dbReference>
<evidence type="ECO:0000256" key="2">
    <source>
        <dbReference type="ARBA" id="ARBA00023002"/>
    </source>
</evidence>
<reference evidence="5 6" key="2">
    <citation type="journal article" date="2016" name="Appl. Microbiol. Biotechnol.">
        <title>Mutations improving production and secretion of extracellular lipase by Burkholderia glumae PG1.</title>
        <authorList>
            <person name="Knapp A."/>
            <person name="Voget S."/>
            <person name="Gao R."/>
            <person name="Zaburannyi N."/>
            <person name="Krysciak D."/>
            <person name="Breuer M."/>
            <person name="Hauer B."/>
            <person name="Streit W.R."/>
            <person name="Muller R."/>
            <person name="Daniel R."/>
            <person name="Jaeger K.E."/>
        </authorList>
    </citation>
    <scope>NUCLEOTIDE SEQUENCE [LARGE SCALE GENOMIC DNA]</scope>
    <source>
        <strain evidence="5 6">PG1</strain>
    </source>
</reference>
<dbReference type="PANTHER" id="PTHR43115:SF4">
    <property type="entry name" value="DEHYDROGENASE_REDUCTASE SDR FAMILY MEMBER 11"/>
    <property type="match status" value="1"/>
</dbReference>
<gene>
    <name evidence="5" type="ORF">BGL_2c22290</name>
</gene>
<dbReference type="HOGENOM" id="CLU_010194_2_10_4"/>
<comment type="similarity">
    <text evidence="1 3">Belongs to the short-chain dehydrogenases/reductases (SDR) family.</text>
</comment>
<evidence type="ECO:0000256" key="3">
    <source>
        <dbReference type="RuleBase" id="RU000363"/>
    </source>
</evidence>
<dbReference type="PANTHER" id="PTHR43115">
    <property type="entry name" value="DEHYDROGENASE/REDUCTASE SDR FAMILY MEMBER 11"/>
    <property type="match status" value="1"/>
</dbReference>
<dbReference type="PRINTS" id="PR00081">
    <property type="entry name" value="GDHRDH"/>
</dbReference>
<evidence type="ECO:0000259" key="4">
    <source>
        <dbReference type="SMART" id="SM00822"/>
    </source>
</evidence>
<dbReference type="SUPFAM" id="SSF51735">
    <property type="entry name" value="NAD(P)-binding Rossmann-fold domains"/>
    <property type="match status" value="1"/>
</dbReference>